<feature type="compositionally biased region" description="Low complexity" evidence="1">
    <location>
        <begin position="37"/>
        <end position="55"/>
    </location>
</feature>
<reference evidence="2" key="1">
    <citation type="journal article" date="2023" name="G3 (Bethesda)">
        <title>Whole genome assemblies of Zophobas morio and Tenebrio molitor.</title>
        <authorList>
            <person name="Kaur S."/>
            <person name="Stinson S.A."/>
            <person name="diCenzo G.C."/>
        </authorList>
    </citation>
    <scope>NUCLEOTIDE SEQUENCE</scope>
    <source>
        <strain evidence="2">QUZm001</strain>
    </source>
</reference>
<evidence type="ECO:0000313" key="3">
    <source>
        <dbReference type="Proteomes" id="UP001168821"/>
    </source>
</evidence>
<comment type="caution">
    <text evidence="2">The sequence shown here is derived from an EMBL/GenBank/DDBJ whole genome shotgun (WGS) entry which is preliminary data.</text>
</comment>
<evidence type="ECO:0000313" key="2">
    <source>
        <dbReference type="EMBL" id="KAJ3657551.1"/>
    </source>
</evidence>
<dbReference type="Proteomes" id="UP001168821">
    <property type="component" value="Unassembled WGS sequence"/>
</dbReference>
<dbReference type="AlphaFoldDB" id="A0AA38INU5"/>
<accession>A0AA38INU5</accession>
<sequence>MKKNIIDLGARGTGPRWIAKMSKQRVFGSECEPAGCAPGAAPGPAPDRAAAAKPGLETRQIRPAPDCVTEKLLSKFRTKFSGI</sequence>
<keyword evidence="3" id="KW-1185">Reference proteome</keyword>
<gene>
    <name evidence="2" type="ORF">Zmor_009344</name>
</gene>
<dbReference type="EMBL" id="JALNTZ010000003">
    <property type="protein sequence ID" value="KAJ3657551.1"/>
    <property type="molecule type" value="Genomic_DNA"/>
</dbReference>
<feature type="region of interest" description="Disordered" evidence="1">
    <location>
        <begin position="37"/>
        <end position="56"/>
    </location>
</feature>
<organism evidence="2 3">
    <name type="scientific">Zophobas morio</name>
    <dbReference type="NCBI Taxonomy" id="2755281"/>
    <lineage>
        <taxon>Eukaryota</taxon>
        <taxon>Metazoa</taxon>
        <taxon>Ecdysozoa</taxon>
        <taxon>Arthropoda</taxon>
        <taxon>Hexapoda</taxon>
        <taxon>Insecta</taxon>
        <taxon>Pterygota</taxon>
        <taxon>Neoptera</taxon>
        <taxon>Endopterygota</taxon>
        <taxon>Coleoptera</taxon>
        <taxon>Polyphaga</taxon>
        <taxon>Cucujiformia</taxon>
        <taxon>Tenebrionidae</taxon>
        <taxon>Zophobas</taxon>
    </lineage>
</organism>
<protein>
    <submittedName>
        <fullName evidence="2">Uncharacterized protein</fullName>
    </submittedName>
</protein>
<name>A0AA38INU5_9CUCU</name>
<evidence type="ECO:0000256" key="1">
    <source>
        <dbReference type="SAM" id="MobiDB-lite"/>
    </source>
</evidence>
<proteinExistence type="predicted"/>